<dbReference type="GO" id="GO:0022857">
    <property type="term" value="F:transmembrane transporter activity"/>
    <property type="evidence" value="ECO:0007669"/>
    <property type="project" value="InterPro"/>
</dbReference>
<dbReference type="SUPFAM" id="SSF103473">
    <property type="entry name" value="MFS general substrate transporter"/>
    <property type="match status" value="1"/>
</dbReference>
<dbReference type="PROSITE" id="PS50850">
    <property type="entry name" value="MFS"/>
    <property type="match status" value="1"/>
</dbReference>
<evidence type="ECO:0000259" key="8">
    <source>
        <dbReference type="PROSITE" id="PS50850"/>
    </source>
</evidence>
<dbReference type="AlphaFoldDB" id="A0AAI8W0U3"/>
<keyword evidence="10" id="KW-1185">Reference proteome</keyword>
<feature type="transmembrane region" description="Helical" evidence="7">
    <location>
        <begin position="336"/>
        <end position="359"/>
    </location>
</feature>
<feature type="transmembrane region" description="Helical" evidence="7">
    <location>
        <begin position="126"/>
        <end position="144"/>
    </location>
</feature>
<dbReference type="InterPro" id="IPR050930">
    <property type="entry name" value="MFS_Vesicular_Transporter"/>
</dbReference>
<protein>
    <submittedName>
        <fullName evidence="9">MFS-type transporter</fullName>
    </submittedName>
</protein>
<evidence type="ECO:0000313" key="9">
    <source>
        <dbReference type="EMBL" id="CAK3756241.1"/>
    </source>
</evidence>
<feature type="region of interest" description="Disordered" evidence="6">
    <location>
        <begin position="220"/>
        <end position="239"/>
    </location>
</feature>
<dbReference type="PANTHER" id="PTHR23506">
    <property type="entry name" value="GH10249P"/>
    <property type="match status" value="1"/>
</dbReference>
<dbReference type="GO" id="GO:0016020">
    <property type="term" value="C:membrane"/>
    <property type="evidence" value="ECO:0007669"/>
    <property type="project" value="UniProtKB-SubCell"/>
</dbReference>
<feature type="transmembrane region" description="Helical" evidence="7">
    <location>
        <begin position="62"/>
        <end position="87"/>
    </location>
</feature>
<accession>A0AAI8W0U3</accession>
<feature type="transmembrane region" description="Helical" evidence="7">
    <location>
        <begin position="442"/>
        <end position="467"/>
    </location>
</feature>
<feature type="transmembrane region" description="Helical" evidence="7">
    <location>
        <begin position="371"/>
        <end position="389"/>
    </location>
</feature>
<dbReference type="Pfam" id="PF07690">
    <property type="entry name" value="MFS_1"/>
    <property type="match status" value="1"/>
</dbReference>
<dbReference type="InterPro" id="IPR011701">
    <property type="entry name" value="MFS"/>
</dbReference>
<evidence type="ECO:0000256" key="2">
    <source>
        <dbReference type="ARBA" id="ARBA00022448"/>
    </source>
</evidence>
<feature type="transmembrane region" description="Helical" evidence="7">
    <location>
        <begin position="156"/>
        <end position="178"/>
    </location>
</feature>
<dbReference type="InterPro" id="IPR036259">
    <property type="entry name" value="MFS_trans_sf"/>
</dbReference>
<name>A0AAI8W0U3_9PEZI</name>
<dbReference type="CDD" id="cd17325">
    <property type="entry name" value="MFS_MdtG_SLC18_like"/>
    <property type="match status" value="1"/>
</dbReference>
<reference evidence="9" key="1">
    <citation type="submission" date="2023-11" db="EMBL/GenBank/DDBJ databases">
        <authorList>
            <person name="Alioto T."/>
            <person name="Alioto T."/>
            <person name="Gomez Garrido J."/>
        </authorList>
    </citation>
    <scope>NUCLEOTIDE SEQUENCE</scope>
</reference>
<feature type="transmembrane region" description="Helical" evidence="7">
    <location>
        <begin position="479"/>
        <end position="503"/>
    </location>
</feature>
<keyword evidence="2" id="KW-0813">Transport</keyword>
<feature type="transmembrane region" description="Helical" evidence="7">
    <location>
        <begin position="395"/>
        <end position="421"/>
    </location>
</feature>
<dbReference type="EMBL" id="CAVMBE010000001">
    <property type="protein sequence ID" value="CAK3756241.1"/>
    <property type="molecule type" value="Genomic_DNA"/>
</dbReference>
<dbReference type="PANTHER" id="PTHR23506:SF23">
    <property type="entry name" value="GH10249P"/>
    <property type="match status" value="1"/>
</dbReference>
<feature type="transmembrane region" description="Helical" evidence="7">
    <location>
        <begin position="184"/>
        <end position="204"/>
    </location>
</feature>
<evidence type="ECO:0000256" key="3">
    <source>
        <dbReference type="ARBA" id="ARBA00022692"/>
    </source>
</evidence>
<keyword evidence="4 7" id="KW-1133">Transmembrane helix</keyword>
<evidence type="ECO:0000256" key="1">
    <source>
        <dbReference type="ARBA" id="ARBA00004141"/>
    </source>
</evidence>
<organism evidence="9 10">
    <name type="scientific">Lecanosticta acicola</name>
    <dbReference type="NCBI Taxonomy" id="111012"/>
    <lineage>
        <taxon>Eukaryota</taxon>
        <taxon>Fungi</taxon>
        <taxon>Dikarya</taxon>
        <taxon>Ascomycota</taxon>
        <taxon>Pezizomycotina</taxon>
        <taxon>Dothideomycetes</taxon>
        <taxon>Dothideomycetidae</taxon>
        <taxon>Mycosphaerellales</taxon>
        <taxon>Mycosphaerellaceae</taxon>
        <taxon>Lecanosticta</taxon>
    </lineage>
</organism>
<evidence type="ECO:0000256" key="7">
    <source>
        <dbReference type="SAM" id="Phobius"/>
    </source>
</evidence>
<evidence type="ECO:0000256" key="4">
    <source>
        <dbReference type="ARBA" id="ARBA00022989"/>
    </source>
</evidence>
<proteinExistence type="predicted"/>
<evidence type="ECO:0000256" key="6">
    <source>
        <dbReference type="SAM" id="MobiDB-lite"/>
    </source>
</evidence>
<dbReference type="Gene3D" id="1.20.1250.20">
    <property type="entry name" value="MFS general substrate transporter like domains"/>
    <property type="match status" value="2"/>
</dbReference>
<evidence type="ECO:0000256" key="5">
    <source>
        <dbReference type="ARBA" id="ARBA00023136"/>
    </source>
</evidence>
<dbReference type="InterPro" id="IPR020846">
    <property type="entry name" value="MFS_dom"/>
</dbReference>
<sequence length="524" mass="56395">MFAWLFGSDTKAPIFLRIRSSKTFIILTVSSSIFTDIFAYGIVVPVFPFALTSRAGIDPKNIQTWLSIFLAVYGASLLICSPIFGWLGDRMKYRQIPFLIGLLLLGGSTVMLCVGNSIAVFAVGRILQGASAAVVWVVGLALLVDTVGPEEIGIAMGYIGLSMSMAILLAPLLAGVVFANAGYYAVFAMVFGLIIVDIILRFAMIEQKYARKWLSEEPSLEQDEPSVEEQGAGAETDVEAQDIEEKSLKEGRASGQEPETYVELASPKDVARERAVGATIAPNAPTTIQKIVSRLPPVVTLFGSRRLLAAFWASTINSALMTSFDSILPLFTKNTFGWNSTGAGLIFLPIVTSSFLEPFIGKLSDKYGPRWIAMSGFLVAGPFLILLRLVDHDSIGQKVMLCAFLAMIGLGLALALTPLMAEFSYAVEAKAKRRPAGFFGKYGAYAQSYALFNMAWAAGAMIGPLLAGLTSEASGWPTATLILGCVALFTAIPTAIWTGGSIFKERQQKKDKIARFSGTDVETT</sequence>
<feature type="transmembrane region" description="Helical" evidence="7">
    <location>
        <begin position="24"/>
        <end position="50"/>
    </location>
</feature>
<comment type="caution">
    <text evidence="9">The sequence shown here is derived from an EMBL/GenBank/DDBJ whole genome shotgun (WGS) entry which is preliminary data.</text>
</comment>
<feature type="domain" description="Major facilitator superfamily (MFS) profile" evidence="8">
    <location>
        <begin position="25"/>
        <end position="502"/>
    </location>
</feature>
<evidence type="ECO:0000313" key="10">
    <source>
        <dbReference type="Proteomes" id="UP001296104"/>
    </source>
</evidence>
<feature type="transmembrane region" description="Helical" evidence="7">
    <location>
        <begin position="307"/>
        <end position="324"/>
    </location>
</feature>
<keyword evidence="3 7" id="KW-0812">Transmembrane</keyword>
<dbReference type="Proteomes" id="UP001296104">
    <property type="component" value="Unassembled WGS sequence"/>
</dbReference>
<keyword evidence="5 7" id="KW-0472">Membrane</keyword>
<feature type="transmembrane region" description="Helical" evidence="7">
    <location>
        <begin position="99"/>
        <end position="120"/>
    </location>
</feature>
<comment type="subcellular location">
    <subcellularLocation>
        <location evidence="1">Membrane</location>
        <topology evidence="1">Multi-pass membrane protein</topology>
    </subcellularLocation>
</comment>
<gene>
    <name evidence="9" type="ORF">LECACI_7A000239</name>
</gene>